<protein>
    <recommendedName>
        <fullName evidence="1">Cupin type-2 domain-containing protein</fullName>
    </recommendedName>
</protein>
<dbReference type="InterPro" id="IPR013096">
    <property type="entry name" value="Cupin_2"/>
</dbReference>
<name>A0A3B0Y160_9ZZZZ</name>
<dbReference type="InterPro" id="IPR011051">
    <property type="entry name" value="RmlC_Cupin_sf"/>
</dbReference>
<dbReference type="PANTHER" id="PTHR36114:SF8">
    <property type="entry name" value="CUPIN TYPE-1 DOMAIN-CONTAINING PROTEIN"/>
    <property type="match status" value="1"/>
</dbReference>
<dbReference type="Gene3D" id="2.60.120.10">
    <property type="entry name" value="Jelly Rolls"/>
    <property type="match status" value="1"/>
</dbReference>
<dbReference type="SUPFAM" id="SSF51182">
    <property type="entry name" value="RmlC-like cupins"/>
    <property type="match status" value="1"/>
</dbReference>
<dbReference type="Pfam" id="PF07883">
    <property type="entry name" value="Cupin_2"/>
    <property type="match status" value="1"/>
</dbReference>
<gene>
    <name evidence="2" type="ORF">MNBD_GAMMA15-1365</name>
</gene>
<dbReference type="AlphaFoldDB" id="A0A3B0Y160"/>
<evidence type="ECO:0000313" key="2">
    <source>
        <dbReference type="EMBL" id="VAW74405.1"/>
    </source>
</evidence>
<dbReference type="InterPro" id="IPR052044">
    <property type="entry name" value="PKS_Associated_Protein"/>
</dbReference>
<sequence length="126" mass="13856">MKTAVFHPDEGQEYWFHEGCHILEVCNREDDPDVSIARARVAPGATTHWHRLEGVGERYLIVQGAGLVETGSLKAQPVASGDLVSIPPDTPQRIHNSGKIDLIFYAICTPRFTPACYHSIEAGETS</sequence>
<accession>A0A3B0Y160</accession>
<dbReference type="EMBL" id="UOFN01000034">
    <property type="protein sequence ID" value="VAW74405.1"/>
    <property type="molecule type" value="Genomic_DNA"/>
</dbReference>
<dbReference type="CDD" id="cd02214">
    <property type="entry name" value="cupin_MJ1618"/>
    <property type="match status" value="1"/>
</dbReference>
<evidence type="ECO:0000259" key="1">
    <source>
        <dbReference type="Pfam" id="PF07883"/>
    </source>
</evidence>
<organism evidence="2">
    <name type="scientific">hydrothermal vent metagenome</name>
    <dbReference type="NCBI Taxonomy" id="652676"/>
    <lineage>
        <taxon>unclassified sequences</taxon>
        <taxon>metagenomes</taxon>
        <taxon>ecological metagenomes</taxon>
    </lineage>
</organism>
<feature type="domain" description="Cupin type-2" evidence="1">
    <location>
        <begin position="39"/>
        <end position="107"/>
    </location>
</feature>
<dbReference type="InterPro" id="IPR014710">
    <property type="entry name" value="RmlC-like_jellyroll"/>
</dbReference>
<dbReference type="PANTHER" id="PTHR36114">
    <property type="entry name" value="16.7 KDA PROTEIN IN WHIE LOCUS"/>
    <property type="match status" value="1"/>
</dbReference>
<proteinExistence type="predicted"/>
<reference evidence="2" key="1">
    <citation type="submission" date="2018-06" db="EMBL/GenBank/DDBJ databases">
        <authorList>
            <person name="Zhirakovskaya E."/>
        </authorList>
    </citation>
    <scope>NUCLEOTIDE SEQUENCE</scope>
</reference>